<evidence type="ECO:0000256" key="1">
    <source>
        <dbReference type="ARBA" id="ARBA00004533"/>
    </source>
</evidence>
<sequence length="142" mass="15788">MNKIHQRRIVYVLLFSAGLALATGLILYALKQNINAFLTPSQITSAQVSTRAYFRLGGMVKKGSVQRDKTGLGVQFTVTDLKREQTVRYVGVLPDLFREGKGVIAEGTLDPQGIFVASRVLAKHDENYMPKNVYKAMRENAV</sequence>
<keyword evidence="6 13" id="KW-0479">Metal-binding</keyword>
<evidence type="ECO:0000256" key="15">
    <source>
        <dbReference type="SAM" id="Phobius"/>
    </source>
</evidence>
<feature type="topological domain" description="Cytoplasmic" evidence="13">
    <location>
        <begin position="1"/>
        <end position="8"/>
    </location>
</feature>
<dbReference type="SUPFAM" id="SSF82093">
    <property type="entry name" value="Heme chaperone CcmE"/>
    <property type="match status" value="1"/>
</dbReference>
<dbReference type="Pfam" id="PF03100">
    <property type="entry name" value="CcmE"/>
    <property type="match status" value="1"/>
</dbReference>
<dbReference type="InterPro" id="IPR004329">
    <property type="entry name" value="CcmE"/>
</dbReference>
<dbReference type="GO" id="GO:0017004">
    <property type="term" value="P:cytochrome complex assembly"/>
    <property type="evidence" value="ECO:0007669"/>
    <property type="project" value="UniProtKB-KW"/>
</dbReference>
<feature type="topological domain" description="Extracellular" evidence="13">
    <location>
        <begin position="30"/>
        <end position="142"/>
    </location>
</feature>
<keyword evidence="8 13" id="KW-0735">Signal-anchor</keyword>
<dbReference type="OrthoDB" id="9793584at2"/>
<feature type="binding site" description="covalent" evidence="13 14">
    <location>
        <position position="124"/>
    </location>
    <ligand>
        <name>heme</name>
        <dbReference type="ChEBI" id="CHEBI:30413"/>
    </ligand>
</feature>
<dbReference type="GO" id="GO:0020037">
    <property type="term" value="F:heme binding"/>
    <property type="evidence" value="ECO:0007669"/>
    <property type="project" value="InterPro"/>
</dbReference>
<evidence type="ECO:0000256" key="13">
    <source>
        <dbReference type="HAMAP-Rule" id="MF_01959"/>
    </source>
</evidence>
<feature type="binding site" description="axial binding residue" evidence="13 14">
    <location>
        <position position="128"/>
    </location>
    <ligand>
        <name>heme</name>
        <dbReference type="ChEBI" id="CHEBI:30413"/>
    </ligand>
    <ligandPart>
        <name>Fe</name>
        <dbReference type="ChEBI" id="CHEBI:18248"/>
    </ligandPart>
</feature>
<comment type="function">
    <text evidence="12 13">Heme chaperone required for the biogenesis of c-type cytochromes. Transiently binds heme delivered by CcmC and transfers the heme to apo-cytochromes in a process facilitated by CcmF and CcmH.</text>
</comment>
<accession>A0A370G8T2</accession>
<evidence type="ECO:0000313" key="17">
    <source>
        <dbReference type="Proteomes" id="UP000254720"/>
    </source>
</evidence>
<keyword evidence="2 13" id="KW-1003">Cell membrane</keyword>
<keyword evidence="5 13" id="KW-0812">Transmembrane</keyword>
<evidence type="ECO:0000256" key="8">
    <source>
        <dbReference type="ARBA" id="ARBA00022968"/>
    </source>
</evidence>
<dbReference type="NCBIfam" id="NF009731">
    <property type="entry name" value="PRK13254.1-5"/>
    <property type="match status" value="1"/>
</dbReference>
<dbReference type="HAMAP" id="MF_01959">
    <property type="entry name" value="CcmE"/>
    <property type="match status" value="1"/>
</dbReference>
<dbReference type="InterPro" id="IPR036127">
    <property type="entry name" value="CcmE-like_sf"/>
</dbReference>
<keyword evidence="4 13" id="KW-0349">Heme</keyword>
<dbReference type="InterPro" id="IPR012340">
    <property type="entry name" value="NA-bd_OB-fold"/>
</dbReference>
<dbReference type="NCBIfam" id="NF009729">
    <property type="entry name" value="PRK13254.1-3"/>
    <property type="match status" value="1"/>
</dbReference>
<evidence type="ECO:0000256" key="7">
    <source>
        <dbReference type="ARBA" id="ARBA00022748"/>
    </source>
</evidence>
<evidence type="ECO:0000256" key="5">
    <source>
        <dbReference type="ARBA" id="ARBA00022692"/>
    </source>
</evidence>
<dbReference type="Gene3D" id="2.40.50.140">
    <property type="entry name" value="Nucleic acid-binding proteins"/>
    <property type="match status" value="1"/>
</dbReference>
<keyword evidence="17" id="KW-1185">Reference proteome</keyword>
<evidence type="ECO:0000256" key="12">
    <source>
        <dbReference type="ARBA" id="ARBA00056663"/>
    </source>
</evidence>
<protein>
    <recommendedName>
        <fullName evidence="13">Cytochrome c-type biogenesis protein CcmE</fullName>
    </recommendedName>
    <alternativeName>
        <fullName evidence="13">Cytochrome c maturation protein E</fullName>
    </alternativeName>
    <alternativeName>
        <fullName evidence="13">Heme chaperone CcmE</fullName>
    </alternativeName>
</protein>
<evidence type="ECO:0000256" key="4">
    <source>
        <dbReference type="ARBA" id="ARBA00022617"/>
    </source>
</evidence>
<gene>
    <name evidence="13" type="primary">ccmE</name>
    <name evidence="13" type="synonym">cycJ</name>
    <name evidence="16" type="ORF">C8D86_12311</name>
</gene>
<evidence type="ECO:0000256" key="11">
    <source>
        <dbReference type="ARBA" id="ARBA00023136"/>
    </source>
</evidence>
<comment type="caution">
    <text evidence="16">The sequence shown here is derived from an EMBL/GenBank/DDBJ whole genome shotgun (WGS) entry which is preliminary data.</text>
</comment>
<feature type="transmembrane region" description="Helical" evidence="15">
    <location>
        <begin position="9"/>
        <end position="30"/>
    </location>
</feature>
<dbReference type="EMBL" id="QQAX01000023">
    <property type="protein sequence ID" value="RDI40177.1"/>
    <property type="molecule type" value="Genomic_DNA"/>
</dbReference>
<dbReference type="NCBIfam" id="NF009727">
    <property type="entry name" value="PRK13254.1-1"/>
    <property type="match status" value="1"/>
</dbReference>
<dbReference type="PANTHER" id="PTHR34128:SF2">
    <property type="entry name" value="CYTOCHROME C-TYPE BIOGENESIS PROTEIN CCME HOMOLOG, MITOCHONDRIAL"/>
    <property type="match status" value="1"/>
</dbReference>
<keyword evidence="7 13" id="KW-0201">Cytochrome c-type biogenesis</keyword>
<evidence type="ECO:0000313" key="16">
    <source>
        <dbReference type="EMBL" id="RDI40177.1"/>
    </source>
</evidence>
<dbReference type="GO" id="GO:0046872">
    <property type="term" value="F:metal ion binding"/>
    <property type="evidence" value="ECO:0007669"/>
    <property type="project" value="UniProtKB-KW"/>
</dbReference>
<comment type="subcellular location">
    <subcellularLocation>
        <location evidence="1">Cell inner membrane</location>
    </subcellularLocation>
    <subcellularLocation>
        <location evidence="13">Cell membrane</location>
        <topology evidence="13">Single-pass type II membrane protein</topology>
    </subcellularLocation>
</comment>
<keyword evidence="11 13" id="KW-0472">Membrane</keyword>
<evidence type="ECO:0000256" key="9">
    <source>
        <dbReference type="ARBA" id="ARBA00022989"/>
    </source>
</evidence>
<dbReference type="AlphaFoldDB" id="A0A370G8T2"/>
<reference evidence="16 17" key="1">
    <citation type="submission" date="2018-07" db="EMBL/GenBank/DDBJ databases">
        <title>Genomic Encyclopedia of Type Strains, Phase IV (KMG-IV): sequencing the most valuable type-strain genomes for metagenomic binning, comparative biology and taxonomic classification.</title>
        <authorList>
            <person name="Goeker M."/>
        </authorList>
    </citation>
    <scope>NUCLEOTIDE SEQUENCE [LARGE SCALE GENOMIC DNA]</scope>
    <source>
        <strain evidence="16 17">DSM 16500</strain>
    </source>
</reference>
<dbReference type="PANTHER" id="PTHR34128">
    <property type="entry name" value="CYTOCHROME C-TYPE BIOGENESIS PROTEIN CCME HOMOLOG, MITOCHONDRIAL"/>
    <property type="match status" value="1"/>
</dbReference>
<evidence type="ECO:0000256" key="3">
    <source>
        <dbReference type="ARBA" id="ARBA00022519"/>
    </source>
</evidence>
<keyword evidence="9 13" id="KW-1133">Transmembrane helix</keyword>
<name>A0A370G8T2_9COXI</name>
<evidence type="ECO:0000256" key="14">
    <source>
        <dbReference type="PIRSR" id="PIRSR604329-50"/>
    </source>
</evidence>
<evidence type="ECO:0000256" key="10">
    <source>
        <dbReference type="ARBA" id="ARBA00023004"/>
    </source>
</evidence>
<dbReference type="GO" id="GO:0005886">
    <property type="term" value="C:plasma membrane"/>
    <property type="evidence" value="ECO:0007669"/>
    <property type="project" value="UniProtKB-SubCell"/>
</dbReference>
<keyword evidence="10 13" id="KW-0408">Iron</keyword>
<comment type="similarity">
    <text evidence="13">Belongs to the CcmE/CycJ family.</text>
</comment>
<dbReference type="GO" id="GO:0017003">
    <property type="term" value="P:protein-heme linkage"/>
    <property type="evidence" value="ECO:0007669"/>
    <property type="project" value="UniProtKB-UniRule"/>
</dbReference>
<proteinExistence type="inferred from homology"/>
<dbReference type="FunFam" id="2.40.50.140:FF:000104">
    <property type="entry name" value="Cytochrome c-type biogenesis protein CcmE"/>
    <property type="match status" value="1"/>
</dbReference>
<keyword evidence="3" id="KW-0997">Cell inner membrane</keyword>
<dbReference type="Proteomes" id="UP000254720">
    <property type="component" value="Unassembled WGS sequence"/>
</dbReference>
<evidence type="ECO:0000256" key="2">
    <source>
        <dbReference type="ARBA" id="ARBA00022475"/>
    </source>
</evidence>
<dbReference type="RefSeq" id="WP_114835081.1">
    <property type="nucleotide sequence ID" value="NZ_LR699114.1"/>
</dbReference>
<evidence type="ECO:0000256" key="6">
    <source>
        <dbReference type="ARBA" id="ARBA00022723"/>
    </source>
</evidence>
<organism evidence="16 17">
    <name type="scientific">Aquicella lusitana</name>
    <dbReference type="NCBI Taxonomy" id="254246"/>
    <lineage>
        <taxon>Bacteria</taxon>
        <taxon>Pseudomonadati</taxon>
        <taxon>Pseudomonadota</taxon>
        <taxon>Gammaproteobacteria</taxon>
        <taxon>Legionellales</taxon>
        <taxon>Coxiellaceae</taxon>
        <taxon>Aquicella</taxon>
    </lineage>
</organism>